<dbReference type="GO" id="GO:0046872">
    <property type="term" value="F:metal ion binding"/>
    <property type="evidence" value="ECO:0007669"/>
    <property type="project" value="UniProtKB-KW"/>
</dbReference>
<dbReference type="Pfam" id="PF02485">
    <property type="entry name" value="Branch"/>
    <property type="match status" value="1"/>
</dbReference>
<dbReference type="PANTHER" id="PTHR46025:SF3">
    <property type="entry name" value="XYLOSYLTRANSFERASE OXT"/>
    <property type="match status" value="1"/>
</dbReference>
<keyword evidence="7" id="KW-0256">Endoplasmic reticulum</keyword>
<keyword evidence="5" id="KW-0812">Transmembrane</keyword>
<evidence type="ECO:0000256" key="6">
    <source>
        <dbReference type="ARBA" id="ARBA00022723"/>
    </source>
</evidence>
<dbReference type="PANTHER" id="PTHR46025">
    <property type="entry name" value="XYLOSYLTRANSFERASE OXT"/>
    <property type="match status" value="1"/>
</dbReference>
<reference evidence="15 16" key="1">
    <citation type="submission" date="2018-06" db="EMBL/GenBank/DDBJ databases">
        <authorList>
            <consortium name="Pathogen Informatics"/>
            <person name="Doyle S."/>
        </authorList>
    </citation>
    <scope>NUCLEOTIDE SEQUENCE [LARGE SCALE GENOMIC DNA]</scope>
    <source>
        <strain evidence="15 16">NCTC11087</strain>
    </source>
</reference>
<name>A0A380LHS5_9FIRM</name>
<dbReference type="OrthoDB" id="1768172at2"/>
<evidence type="ECO:0000256" key="14">
    <source>
        <dbReference type="ARBA" id="ARBA00042865"/>
    </source>
</evidence>
<evidence type="ECO:0000256" key="12">
    <source>
        <dbReference type="ARBA" id="ARBA00023157"/>
    </source>
</evidence>
<keyword evidence="12" id="KW-1015">Disulfide bond</keyword>
<evidence type="ECO:0000256" key="2">
    <source>
        <dbReference type="ARBA" id="ARBA00004648"/>
    </source>
</evidence>
<dbReference type="GO" id="GO:0030158">
    <property type="term" value="F:protein xylosyltransferase activity"/>
    <property type="evidence" value="ECO:0007669"/>
    <property type="project" value="InterPro"/>
</dbReference>
<keyword evidence="3" id="KW-0328">Glycosyltransferase</keyword>
<protein>
    <recommendedName>
        <fullName evidence="14">Peptide O-xylosyltransferase</fullName>
    </recommendedName>
</protein>
<organism evidence="15 16">
    <name type="scientific">Faecalicoccus pleomorphus</name>
    <dbReference type="NCBI Taxonomy" id="1323"/>
    <lineage>
        <taxon>Bacteria</taxon>
        <taxon>Bacillati</taxon>
        <taxon>Bacillota</taxon>
        <taxon>Erysipelotrichia</taxon>
        <taxon>Erysipelotrichales</taxon>
        <taxon>Erysipelotrichaceae</taxon>
        <taxon>Faecalicoccus</taxon>
    </lineage>
</organism>
<dbReference type="GO" id="GO:0016020">
    <property type="term" value="C:membrane"/>
    <property type="evidence" value="ECO:0007669"/>
    <property type="project" value="InterPro"/>
</dbReference>
<evidence type="ECO:0000256" key="13">
    <source>
        <dbReference type="ARBA" id="ARBA00023180"/>
    </source>
</evidence>
<dbReference type="InterPro" id="IPR003406">
    <property type="entry name" value="Glyco_trans_14"/>
</dbReference>
<evidence type="ECO:0000256" key="3">
    <source>
        <dbReference type="ARBA" id="ARBA00022676"/>
    </source>
</evidence>
<evidence type="ECO:0000256" key="10">
    <source>
        <dbReference type="ARBA" id="ARBA00023034"/>
    </source>
</evidence>
<evidence type="ECO:0000256" key="9">
    <source>
        <dbReference type="ARBA" id="ARBA00022989"/>
    </source>
</evidence>
<dbReference type="GO" id="GO:0015012">
    <property type="term" value="P:heparan sulfate proteoglycan biosynthetic process"/>
    <property type="evidence" value="ECO:0007669"/>
    <property type="project" value="TreeGrafter"/>
</dbReference>
<keyword evidence="6" id="KW-0479">Metal-binding</keyword>
<comment type="subcellular location">
    <subcellularLocation>
        <location evidence="2">Endoplasmic reticulum membrane</location>
        <topology evidence="2">Single-pass type II membrane protein</topology>
    </subcellularLocation>
    <subcellularLocation>
        <location evidence="1">Golgi apparatus membrane</location>
        <topology evidence="1">Single-pass type II membrane protein</topology>
    </subcellularLocation>
</comment>
<dbReference type="Proteomes" id="UP000255523">
    <property type="component" value="Unassembled WGS sequence"/>
</dbReference>
<sequence>MKIAYLIHSERDYDEVIETLNQLVKQNDHAFIMINDNDLRDKVAFVFADHPRVHISHTQEFAQEGDLSLARGTIIQMKEALEYDQFDYFINLTDGMMPLKSRKEIVEFLEKQPGKDYYYVASKETPELKKKAERYYMFTNLLAFPTSKFIRGLTRGNAVLFSKLGLKRKVDDAYQIGSPWFMLSNETVKKLVVHFEYVSNTFKMAWYPEEMYIPMMMEKFIYTDRADDHINNDYRLIGPDGSWQASSGAKPITAELIASHPEALFGAKITTEDNLDVYQDYFDIYNTMISEVEKEKEKTFIDPALILDSLRKAKENRQD</sequence>
<dbReference type="RefSeq" id="WP_022789809.1">
    <property type="nucleotide sequence ID" value="NZ_UHFX01000003.1"/>
</dbReference>
<evidence type="ECO:0000256" key="4">
    <source>
        <dbReference type="ARBA" id="ARBA00022679"/>
    </source>
</evidence>
<dbReference type="EMBL" id="UHFX01000003">
    <property type="protein sequence ID" value="SUO03419.1"/>
    <property type="molecule type" value="Genomic_DNA"/>
</dbReference>
<evidence type="ECO:0000256" key="7">
    <source>
        <dbReference type="ARBA" id="ARBA00022824"/>
    </source>
</evidence>
<evidence type="ECO:0000256" key="11">
    <source>
        <dbReference type="ARBA" id="ARBA00023136"/>
    </source>
</evidence>
<keyword evidence="9" id="KW-1133">Transmembrane helix</keyword>
<evidence type="ECO:0000313" key="16">
    <source>
        <dbReference type="Proteomes" id="UP000255523"/>
    </source>
</evidence>
<evidence type="ECO:0000256" key="5">
    <source>
        <dbReference type="ARBA" id="ARBA00022692"/>
    </source>
</evidence>
<evidence type="ECO:0000256" key="8">
    <source>
        <dbReference type="ARBA" id="ARBA00022968"/>
    </source>
</evidence>
<keyword evidence="13" id="KW-0325">Glycoprotein</keyword>
<keyword evidence="4" id="KW-0808">Transferase</keyword>
<evidence type="ECO:0000313" key="15">
    <source>
        <dbReference type="EMBL" id="SUO03419.1"/>
    </source>
</evidence>
<keyword evidence="11" id="KW-0472">Membrane</keyword>
<dbReference type="GO" id="GO:0050650">
    <property type="term" value="P:chondroitin sulfate proteoglycan biosynthetic process"/>
    <property type="evidence" value="ECO:0007669"/>
    <property type="project" value="TreeGrafter"/>
</dbReference>
<keyword evidence="8" id="KW-0735">Signal-anchor</keyword>
<evidence type="ECO:0000256" key="1">
    <source>
        <dbReference type="ARBA" id="ARBA00004323"/>
    </source>
</evidence>
<dbReference type="AlphaFoldDB" id="A0A380LHS5"/>
<keyword evidence="10" id="KW-0333">Golgi apparatus</keyword>
<keyword evidence="16" id="KW-1185">Reference proteome</keyword>
<dbReference type="GeneID" id="77461274"/>
<gene>
    <name evidence="15" type="ORF">NCTC11087_00280</name>
</gene>
<proteinExistence type="predicted"/>
<dbReference type="InterPro" id="IPR043538">
    <property type="entry name" value="XYLT"/>
</dbReference>
<accession>A0A380LHS5</accession>